<protein>
    <submittedName>
        <fullName evidence="4">Tetratricopeptide repeat-containing protein</fullName>
    </submittedName>
</protein>
<accession>A0A1I6I1K8</accession>
<dbReference type="InterPro" id="IPR044244">
    <property type="entry name" value="TTC27/Emw1"/>
</dbReference>
<dbReference type="PANTHER" id="PTHR16193">
    <property type="entry name" value="TETRATRICOPEPTIDE REPEAT PROTEIN 27"/>
    <property type="match status" value="1"/>
</dbReference>
<dbReference type="SUPFAM" id="SSF48452">
    <property type="entry name" value="TPR-like"/>
    <property type="match status" value="1"/>
</dbReference>
<evidence type="ECO:0000256" key="2">
    <source>
        <dbReference type="ARBA" id="ARBA00022803"/>
    </source>
</evidence>
<keyword evidence="2 3" id="KW-0802">TPR repeat</keyword>
<dbReference type="InterPro" id="IPR019734">
    <property type="entry name" value="TPR_rpt"/>
</dbReference>
<evidence type="ECO:0000256" key="3">
    <source>
        <dbReference type="PROSITE-ProRule" id="PRU00339"/>
    </source>
</evidence>
<dbReference type="EMBL" id="FOYU01000005">
    <property type="protein sequence ID" value="SFR60583.1"/>
    <property type="molecule type" value="Genomic_DNA"/>
</dbReference>
<sequence>MNKATIMLIMISLVLTTTGCNSTTRVNFSTVEQHYAIAKVVYERGDLHTAEGSLQQVLKAQPRHLESWCLLGHVYYRLNRYEAADNAYQKCLALRADQPAIWHNLAAVKLRQATELLITGLPYLEFGESDSEFGTNYRLLLQELAQLHGVSGLSMETRVEN</sequence>
<dbReference type="InterPro" id="IPR011990">
    <property type="entry name" value="TPR-like_helical_dom_sf"/>
</dbReference>
<dbReference type="PANTHER" id="PTHR16193:SF0">
    <property type="entry name" value="TETRATRICOPEPTIDE REPEAT PROTEIN 27"/>
    <property type="match status" value="1"/>
</dbReference>
<dbReference type="PROSITE" id="PS50005">
    <property type="entry name" value="TPR"/>
    <property type="match status" value="1"/>
</dbReference>
<reference evidence="5" key="1">
    <citation type="submission" date="2016-10" db="EMBL/GenBank/DDBJ databases">
        <authorList>
            <person name="Varghese N."/>
            <person name="Submissions S."/>
        </authorList>
    </citation>
    <scope>NUCLEOTIDE SEQUENCE [LARGE SCALE GENOMIC DNA]</scope>
    <source>
        <strain evidence="5">CGMCC 1.7285</strain>
    </source>
</reference>
<gene>
    <name evidence="4" type="ORF">SAMN04488070_2295</name>
</gene>
<dbReference type="Gene3D" id="1.25.40.10">
    <property type="entry name" value="Tetratricopeptide repeat domain"/>
    <property type="match status" value="1"/>
</dbReference>
<dbReference type="Proteomes" id="UP000199424">
    <property type="component" value="Unassembled WGS sequence"/>
</dbReference>
<keyword evidence="5" id="KW-1185">Reference proteome</keyword>
<dbReference type="RefSeq" id="WP_092858698.1">
    <property type="nucleotide sequence ID" value="NZ_FOYU01000005.1"/>
</dbReference>
<dbReference type="Pfam" id="PF13181">
    <property type="entry name" value="TPR_8"/>
    <property type="match status" value="1"/>
</dbReference>
<organism evidence="4 5">
    <name type="scientific">Pseudidiomarina maritima</name>
    <dbReference type="NCBI Taxonomy" id="519453"/>
    <lineage>
        <taxon>Bacteria</taxon>
        <taxon>Pseudomonadati</taxon>
        <taxon>Pseudomonadota</taxon>
        <taxon>Gammaproteobacteria</taxon>
        <taxon>Alteromonadales</taxon>
        <taxon>Idiomarinaceae</taxon>
        <taxon>Pseudidiomarina</taxon>
    </lineage>
</organism>
<evidence type="ECO:0000313" key="4">
    <source>
        <dbReference type="EMBL" id="SFR60583.1"/>
    </source>
</evidence>
<proteinExistence type="predicted"/>
<name>A0A1I6I1K8_9GAMM</name>
<feature type="repeat" description="TPR" evidence="3">
    <location>
        <begin position="65"/>
        <end position="98"/>
    </location>
</feature>
<evidence type="ECO:0000313" key="5">
    <source>
        <dbReference type="Proteomes" id="UP000199424"/>
    </source>
</evidence>
<dbReference type="PROSITE" id="PS51257">
    <property type="entry name" value="PROKAR_LIPOPROTEIN"/>
    <property type="match status" value="1"/>
</dbReference>
<dbReference type="SMART" id="SM00028">
    <property type="entry name" value="TPR"/>
    <property type="match status" value="2"/>
</dbReference>
<evidence type="ECO:0000256" key="1">
    <source>
        <dbReference type="ARBA" id="ARBA00022737"/>
    </source>
</evidence>
<dbReference type="AlphaFoldDB" id="A0A1I6I1K8"/>
<keyword evidence="1" id="KW-0677">Repeat</keyword>